<proteinExistence type="predicted"/>
<keyword evidence="3" id="KW-1185">Reference proteome</keyword>
<protein>
    <recommendedName>
        <fullName evidence="4">Swt1-like HEPN domain-containing protein</fullName>
    </recommendedName>
</protein>
<dbReference type="InterPro" id="IPR007555">
    <property type="entry name" value="DUF499"/>
</dbReference>
<evidence type="ECO:0000313" key="2">
    <source>
        <dbReference type="EMBL" id="SEM07754.1"/>
    </source>
</evidence>
<name>A0A1H7VFB3_9BURK</name>
<dbReference type="RefSeq" id="WP_090542133.1">
    <property type="nucleotide sequence ID" value="NZ_FNSR01000001.1"/>
</dbReference>
<evidence type="ECO:0008006" key="4">
    <source>
        <dbReference type="Google" id="ProtNLM"/>
    </source>
</evidence>
<dbReference type="Proteomes" id="UP000199120">
    <property type="component" value="Unassembled WGS sequence"/>
</dbReference>
<dbReference type="AlphaFoldDB" id="A0A1H7VFB3"/>
<dbReference type="Pfam" id="PF04465">
    <property type="entry name" value="DUF499"/>
    <property type="match status" value="1"/>
</dbReference>
<evidence type="ECO:0000313" key="3">
    <source>
        <dbReference type="Proteomes" id="UP000199120"/>
    </source>
</evidence>
<gene>
    <name evidence="2" type="ORF">SAMN05192542_12456</name>
</gene>
<feature type="region of interest" description="Disordered" evidence="1">
    <location>
        <begin position="832"/>
        <end position="864"/>
    </location>
</feature>
<organism evidence="2 3">
    <name type="scientific">Paraburkholderia caballeronis</name>
    <dbReference type="NCBI Taxonomy" id="416943"/>
    <lineage>
        <taxon>Bacteria</taxon>
        <taxon>Pseudomonadati</taxon>
        <taxon>Pseudomonadota</taxon>
        <taxon>Betaproteobacteria</taxon>
        <taxon>Burkholderiales</taxon>
        <taxon>Burkholderiaceae</taxon>
        <taxon>Paraburkholderia</taxon>
    </lineage>
</organism>
<dbReference type="EMBL" id="FOAJ01000024">
    <property type="protein sequence ID" value="SEM07754.1"/>
    <property type="molecule type" value="Genomic_DNA"/>
</dbReference>
<accession>A0A1H7VFB3</accession>
<dbReference type="OrthoDB" id="9757917at2"/>
<sequence length="948" mass="105973">MTLKPWREIAEPHADVREGNFQQAEFAADLSRVHAGTAAEEYQNPALFFQRTFITEGMRLLLDSVVKRLSGKGGDPVIQLQTAFGGGKTHTMLAVYHLAKSSGPTSDLQGVPAILDAAGISELPKARVAVLDGIKSSPNQPVVRDGLKIRTLWGDLAWQLGGEEGYALVADADASGTSPGKAVLEELLGRYAPCVILIDELVAYIRQFDDGKVLTGGTFDSNLSFVQALTEALKAVPTAVLLASLPESAKEAGSQRGEKALQTLAHYFGRIHALWKPVAAEEAFEIVRRRLFTNINNRLTAESVCRTFADYYTTNRDDFPQETQDSKYFERLTHAYPIHPEVFDRLYEDWSTLDNFQRTRGVLKLMAKVIHRLWKDGNNDPLIMPGSFPLMDADTRNEVLYYLPQGWDPVIERDVDGERSETWDIENRDTRFGSVQACRRTARAIFLGSAPNTTNQGLRGVDLERVILGVAVPGHQVNLFKDALRRLGDRLHYLNQANNRFWLDTRPNLRREMEERKRKFQDKEDVFPAVRERVQRFLVNGVFSGTHIFTGSNDVPDDWALRLVVLPPDAAFSKSGQSLAIDHATEILTMRGDQPRIKRNRLIFVAADYDSVSRLKDHVRSYLAWRSIVTDYKDNRIVLDNLMAKQAQASLDQAEDTVKRMVRETYKWLLAPAQEARQGKGLSEILWEPFPLNPGAQSWTQEIERVLKDNELLISEWAPIHLARVLREWFWKENFKDVSALNVWQQSCQQLYLPRLKDDDVFFNTMAAGAESREFFGIAQGREDDRYVGFSYGKRTSLIRDSSLLLIEPIAAAAYMEQLRAAEEASRAQAASATSGAATTTSAGESTSPATGTSSGNTPSAGAAGTVSQTINKRFYGVFDLNPIQAKRQFADLADEVVQQFTVRPGVNVTITVEIQAESITGFDAGIQRAVTENCITLKFKPGSFEPE</sequence>
<reference evidence="3" key="1">
    <citation type="submission" date="2016-10" db="EMBL/GenBank/DDBJ databases">
        <authorList>
            <person name="Varghese N."/>
            <person name="Submissions S."/>
        </authorList>
    </citation>
    <scope>NUCLEOTIDE SEQUENCE [LARGE SCALE GENOMIC DNA]</scope>
    <source>
        <strain evidence="3">LMG 26416</strain>
    </source>
</reference>
<evidence type="ECO:0000256" key="1">
    <source>
        <dbReference type="SAM" id="MobiDB-lite"/>
    </source>
</evidence>